<evidence type="ECO:0000259" key="3">
    <source>
        <dbReference type="Pfam" id="PF00149"/>
    </source>
</evidence>
<feature type="domain" description="Calcineurin-like phosphoesterase" evidence="3">
    <location>
        <begin position="60"/>
        <end position="301"/>
    </location>
</feature>
<evidence type="ECO:0000256" key="1">
    <source>
        <dbReference type="SAM" id="MobiDB-lite"/>
    </source>
</evidence>
<sequence length="406" mass="44237">MAVPTTFLVALMALLSFQSPVYGIRQQAGAELGGGGSSGSGSGGGLSAYPALRFRDDQTFKILQLTDLHYGEDLRLDAKSDQFQRDMIAAEQPDLVVFSGDMVSGWVCVPSSERPLPVDCGPGWFERRWRQLIAPVHAAGVPYAITLGNHDAEADLSRREIVDLDVRTGGLLSLTRQGPPQATGASNYYLDVHGPPGSDRPAARIWLLDSMNRFCPPLMFGWGCVAQDTLAWLNSTISGLPPVPSLAFVHIPIPQFKEAWYDAPTVGRKEEDVACSVRDTGLFNLAREVGLTAIYSGHDHNNDYAGLLHGIRLAYGRKSGYGGYGPPPGWLRGARVIQLRLGEDPAQSTTWIRQADGSVAVQEPSGQPKGMRQLECHSDEYGQQGPTDEQQQQQQQQQQPLKVEDQ</sequence>
<dbReference type="SUPFAM" id="SSF56300">
    <property type="entry name" value="Metallo-dependent phosphatases"/>
    <property type="match status" value="1"/>
</dbReference>
<evidence type="ECO:0000256" key="2">
    <source>
        <dbReference type="SAM" id="SignalP"/>
    </source>
</evidence>
<dbReference type="CDD" id="cd07383">
    <property type="entry name" value="MPP_Dcr2"/>
    <property type="match status" value="1"/>
</dbReference>
<organism evidence="4 5">
    <name type="scientific">Chlorella ohadii</name>
    <dbReference type="NCBI Taxonomy" id="2649997"/>
    <lineage>
        <taxon>Eukaryota</taxon>
        <taxon>Viridiplantae</taxon>
        <taxon>Chlorophyta</taxon>
        <taxon>core chlorophytes</taxon>
        <taxon>Trebouxiophyceae</taxon>
        <taxon>Chlorellales</taxon>
        <taxon>Chlorellaceae</taxon>
        <taxon>Chlorella clade</taxon>
        <taxon>Chlorella</taxon>
    </lineage>
</organism>
<feature type="region of interest" description="Disordered" evidence="1">
    <location>
        <begin position="356"/>
        <end position="406"/>
    </location>
</feature>
<protein>
    <recommendedName>
        <fullName evidence="3">Calcineurin-like phosphoesterase domain-containing protein</fullName>
    </recommendedName>
</protein>
<dbReference type="PANTHER" id="PTHR32440:SF11">
    <property type="entry name" value="METALLOPHOSPHOESTERASE DOMAIN-CONTAINING PROTEIN"/>
    <property type="match status" value="1"/>
</dbReference>
<reference evidence="4" key="1">
    <citation type="submission" date="2020-11" db="EMBL/GenBank/DDBJ databases">
        <title>Chlorella ohadii genome sequencing and assembly.</title>
        <authorList>
            <person name="Murik O."/>
            <person name="Treves H."/>
            <person name="Kedem I."/>
            <person name="Shotland Y."/>
            <person name="Kaplan A."/>
        </authorList>
    </citation>
    <scope>NUCLEOTIDE SEQUENCE</scope>
    <source>
        <strain evidence="4">1</strain>
    </source>
</reference>
<dbReference type="PANTHER" id="PTHR32440">
    <property type="entry name" value="PHOSPHATASE DCR2-RELATED-RELATED"/>
    <property type="match status" value="1"/>
</dbReference>
<keyword evidence="2" id="KW-0732">Signal</keyword>
<proteinExistence type="predicted"/>
<dbReference type="EMBL" id="JADXDR010000056">
    <property type="protein sequence ID" value="KAI7842005.1"/>
    <property type="molecule type" value="Genomic_DNA"/>
</dbReference>
<evidence type="ECO:0000313" key="4">
    <source>
        <dbReference type="EMBL" id="KAI7842005.1"/>
    </source>
</evidence>
<feature type="chain" id="PRO_5042164636" description="Calcineurin-like phosphoesterase domain-containing protein" evidence="2">
    <location>
        <begin position="24"/>
        <end position="406"/>
    </location>
</feature>
<dbReference type="Gene3D" id="3.60.21.10">
    <property type="match status" value="1"/>
</dbReference>
<keyword evidence="5" id="KW-1185">Reference proteome</keyword>
<accession>A0AAD5DQA3</accession>
<feature type="signal peptide" evidence="2">
    <location>
        <begin position="1"/>
        <end position="23"/>
    </location>
</feature>
<feature type="compositionally biased region" description="Low complexity" evidence="1">
    <location>
        <begin position="390"/>
        <end position="399"/>
    </location>
</feature>
<name>A0AAD5DQA3_9CHLO</name>
<evidence type="ECO:0000313" key="5">
    <source>
        <dbReference type="Proteomes" id="UP001205105"/>
    </source>
</evidence>
<gene>
    <name evidence="4" type="ORF">COHA_004208</name>
</gene>
<dbReference type="Pfam" id="PF00149">
    <property type="entry name" value="Metallophos"/>
    <property type="match status" value="1"/>
</dbReference>
<dbReference type="Proteomes" id="UP001205105">
    <property type="component" value="Unassembled WGS sequence"/>
</dbReference>
<comment type="caution">
    <text evidence="4">The sequence shown here is derived from an EMBL/GenBank/DDBJ whole genome shotgun (WGS) entry which is preliminary data.</text>
</comment>
<dbReference type="AlphaFoldDB" id="A0AAD5DQA3"/>
<dbReference type="InterPro" id="IPR004843">
    <property type="entry name" value="Calcineurin-like_PHP"/>
</dbReference>
<dbReference type="GO" id="GO:0005737">
    <property type="term" value="C:cytoplasm"/>
    <property type="evidence" value="ECO:0007669"/>
    <property type="project" value="TreeGrafter"/>
</dbReference>
<dbReference type="GO" id="GO:0016788">
    <property type="term" value="F:hydrolase activity, acting on ester bonds"/>
    <property type="evidence" value="ECO:0007669"/>
    <property type="project" value="TreeGrafter"/>
</dbReference>
<dbReference type="InterPro" id="IPR029052">
    <property type="entry name" value="Metallo-depent_PP-like"/>
</dbReference>